<dbReference type="GO" id="GO:0016491">
    <property type="term" value="F:oxidoreductase activity"/>
    <property type="evidence" value="ECO:0007669"/>
    <property type="project" value="UniProtKB-KW"/>
</dbReference>
<keyword evidence="5" id="KW-0560">Oxidoreductase</keyword>
<evidence type="ECO:0000256" key="2">
    <source>
        <dbReference type="ARBA" id="ARBA00008072"/>
    </source>
</evidence>
<dbReference type="SUPFAM" id="SSF50129">
    <property type="entry name" value="GroES-like"/>
    <property type="match status" value="1"/>
</dbReference>
<dbReference type="InterPro" id="IPR011032">
    <property type="entry name" value="GroES-like_sf"/>
</dbReference>
<feature type="domain" description="Alcohol dehydrogenase-like N-terminal" evidence="6">
    <location>
        <begin position="20"/>
        <end position="79"/>
    </location>
</feature>
<evidence type="ECO:0000256" key="5">
    <source>
        <dbReference type="ARBA" id="ARBA00023002"/>
    </source>
</evidence>
<evidence type="ECO:0000313" key="7">
    <source>
        <dbReference type="EMBL" id="GAI56408.1"/>
    </source>
</evidence>
<proteinExistence type="inferred from homology"/>
<dbReference type="InterPro" id="IPR002328">
    <property type="entry name" value="ADH_Zn_CS"/>
</dbReference>
<sequence>MYLEEAGKIVPRKVDMPRIGEDEVLVRIKAVGICGSDVHYYTTGRIGDFVVEKPLILGHECSGEIVEVGKNVEGLQLGESKKGPFNEIGEIK</sequence>
<comment type="similarity">
    <text evidence="2">Belongs to the zinc-containing alcohol dehydrogenase family.</text>
</comment>
<comment type="caution">
    <text evidence="7">The sequence shown here is derived from an EMBL/GenBank/DDBJ whole genome shotgun (WGS) entry which is preliminary data.</text>
</comment>
<evidence type="ECO:0000256" key="1">
    <source>
        <dbReference type="ARBA" id="ARBA00001947"/>
    </source>
</evidence>
<dbReference type="PROSITE" id="PS00059">
    <property type="entry name" value="ADH_ZINC"/>
    <property type="match status" value="1"/>
</dbReference>
<comment type="cofactor">
    <cofactor evidence="1">
        <name>Zn(2+)</name>
        <dbReference type="ChEBI" id="CHEBI:29105"/>
    </cofactor>
</comment>
<evidence type="ECO:0000256" key="3">
    <source>
        <dbReference type="ARBA" id="ARBA00022723"/>
    </source>
</evidence>
<name>X1PKN4_9ZZZZ</name>
<organism evidence="7">
    <name type="scientific">marine sediment metagenome</name>
    <dbReference type="NCBI Taxonomy" id="412755"/>
    <lineage>
        <taxon>unclassified sequences</taxon>
        <taxon>metagenomes</taxon>
        <taxon>ecological metagenomes</taxon>
    </lineage>
</organism>
<gene>
    <name evidence="7" type="ORF">S06H3_56948</name>
</gene>
<dbReference type="EMBL" id="BARV01036692">
    <property type="protein sequence ID" value="GAI56408.1"/>
    <property type="molecule type" value="Genomic_DNA"/>
</dbReference>
<dbReference type="PANTHER" id="PTHR43161">
    <property type="entry name" value="SORBITOL DEHYDROGENASE"/>
    <property type="match status" value="1"/>
</dbReference>
<protein>
    <recommendedName>
        <fullName evidence="6">Alcohol dehydrogenase-like N-terminal domain-containing protein</fullName>
    </recommendedName>
</protein>
<dbReference type="AlphaFoldDB" id="X1PKN4"/>
<reference evidence="7" key="1">
    <citation type="journal article" date="2014" name="Front. Microbiol.">
        <title>High frequency of phylogenetically diverse reductive dehalogenase-homologous genes in deep subseafloor sedimentary metagenomes.</title>
        <authorList>
            <person name="Kawai M."/>
            <person name="Futagami T."/>
            <person name="Toyoda A."/>
            <person name="Takaki Y."/>
            <person name="Nishi S."/>
            <person name="Hori S."/>
            <person name="Arai W."/>
            <person name="Tsubouchi T."/>
            <person name="Morono Y."/>
            <person name="Uchiyama I."/>
            <person name="Ito T."/>
            <person name="Fujiyama A."/>
            <person name="Inagaki F."/>
            <person name="Takami H."/>
        </authorList>
    </citation>
    <scope>NUCLEOTIDE SEQUENCE</scope>
    <source>
        <strain evidence="7">Expedition CK06-06</strain>
    </source>
</reference>
<evidence type="ECO:0000259" key="6">
    <source>
        <dbReference type="Pfam" id="PF08240"/>
    </source>
</evidence>
<dbReference type="InterPro" id="IPR013154">
    <property type="entry name" value="ADH-like_N"/>
</dbReference>
<evidence type="ECO:0000256" key="4">
    <source>
        <dbReference type="ARBA" id="ARBA00022833"/>
    </source>
</evidence>
<dbReference type="Gene3D" id="3.90.180.10">
    <property type="entry name" value="Medium-chain alcohol dehydrogenases, catalytic domain"/>
    <property type="match status" value="1"/>
</dbReference>
<keyword evidence="3" id="KW-0479">Metal-binding</keyword>
<dbReference type="Pfam" id="PF08240">
    <property type="entry name" value="ADH_N"/>
    <property type="match status" value="1"/>
</dbReference>
<accession>X1PKN4</accession>
<keyword evidence="4" id="KW-0862">Zinc</keyword>
<dbReference type="GO" id="GO:0008270">
    <property type="term" value="F:zinc ion binding"/>
    <property type="evidence" value="ECO:0007669"/>
    <property type="project" value="InterPro"/>
</dbReference>
<dbReference type="PANTHER" id="PTHR43161:SF9">
    <property type="entry name" value="SORBITOL DEHYDROGENASE"/>
    <property type="match status" value="1"/>
</dbReference>